<evidence type="ECO:0000256" key="4">
    <source>
        <dbReference type="ARBA" id="ARBA00022898"/>
    </source>
</evidence>
<accession>A0ABP1FZZ2</accession>
<dbReference type="EMBL" id="CAXHTA020000012">
    <property type="protein sequence ID" value="CAL5225445.1"/>
    <property type="molecule type" value="Genomic_DNA"/>
</dbReference>
<protein>
    <submittedName>
        <fullName evidence="6">G8263 protein</fullName>
    </submittedName>
</protein>
<dbReference type="InterPro" id="IPR036052">
    <property type="entry name" value="TrpB-like_PALP_sf"/>
</dbReference>
<evidence type="ECO:0000256" key="1">
    <source>
        <dbReference type="ARBA" id="ARBA00001933"/>
    </source>
</evidence>
<dbReference type="SUPFAM" id="SSF53686">
    <property type="entry name" value="Tryptophan synthase beta subunit-like PLP-dependent enzymes"/>
    <property type="match status" value="1"/>
</dbReference>
<organism evidence="6 7">
    <name type="scientific">Coccomyxa viridis</name>
    <dbReference type="NCBI Taxonomy" id="1274662"/>
    <lineage>
        <taxon>Eukaryota</taxon>
        <taxon>Viridiplantae</taxon>
        <taxon>Chlorophyta</taxon>
        <taxon>core chlorophytes</taxon>
        <taxon>Trebouxiophyceae</taxon>
        <taxon>Trebouxiophyceae incertae sedis</taxon>
        <taxon>Coccomyxaceae</taxon>
        <taxon>Coccomyxa</taxon>
    </lineage>
</organism>
<dbReference type="PIRSF" id="PIRSF006278">
    <property type="entry name" value="ACCD_DCysDesulf"/>
    <property type="match status" value="1"/>
</dbReference>
<dbReference type="CDD" id="cd01562">
    <property type="entry name" value="Thr-dehyd"/>
    <property type="match status" value="1"/>
</dbReference>
<evidence type="ECO:0000313" key="7">
    <source>
        <dbReference type="Proteomes" id="UP001497392"/>
    </source>
</evidence>
<keyword evidence="7" id="KW-1185">Reference proteome</keyword>
<dbReference type="PANTHER" id="PTHR43050">
    <property type="entry name" value="SERINE / THREONINE RACEMASE FAMILY MEMBER"/>
    <property type="match status" value="1"/>
</dbReference>
<comment type="similarity">
    <text evidence="3">Belongs to the serine/threonine dehydratase family.</text>
</comment>
<sequence length="275" mass="28759">MNSVLSLSEEQAAKGVVVHSSGNHAAAVALAAKIHSIPAHIVLPTDAPQCKVDAIRGYGGIITPCAPTMEARESTAAEVEQRTGAAFIPPYNYGPTICGQGTIALEFLQQVPDLDALIVPVSGGGMISGIAVAAKGLKPEIAIIAAEPTGTNGAADTLTSKQAGELVQCERPKTLADGLRGRMGDLTWPIIRDFVDDVIAVSEEQIIDAMQLCFERMKLVVEPSGAVGLAAALTDTFRNHSRFQGKRIGIVLCGGNVDLSALGLWKQLRSAVEQL</sequence>
<proteinExistence type="inferred from homology"/>
<comment type="cofactor">
    <cofactor evidence="1">
        <name>pyridoxal 5'-phosphate</name>
        <dbReference type="ChEBI" id="CHEBI:597326"/>
    </cofactor>
</comment>
<evidence type="ECO:0000313" key="6">
    <source>
        <dbReference type="EMBL" id="CAL5225445.1"/>
    </source>
</evidence>
<comment type="caution">
    <text evidence="6">The sequence shown here is derived from an EMBL/GenBank/DDBJ whole genome shotgun (WGS) entry which is preliminary data.</text>
</comment>
<evidence type="ECO:0000259" key="5">
    <source>
        <dbReference type="Pfam" id="PF00291"/>
    </source>
</evidence>
<dbReference type="Pfam" id="PF00291">
    <property type="entry name" value="PALP"/>
    <property type="match status" value="1"/>
</dbReference>
<gene>
    <name evidence="6" type="primary">g8263</name>
    <name evidence="6" type="ORF">VP750_LOCUS7104</name>
</gene>
<evidence type="ECO:0000256" key="3">
    <source>
        <dbReference type="ARBA" id="ARBA00010869"/>
    </source>
</evidence>
<feature type="domain" description="Tryptophan synthase beta chain-like PALP" evidence="5">
    <location>
        <begin position="3"/>
        <end position="254"/>
    </location>
</feature>
<dbReference type="InterPro" id="IPR001926">
    <property type="entry name" value="TrpB-like_PALP"/>
</dbReference>
<evidence type="ECO:0000256" key="2">
    <source>
        <dbReference type="ARBA" id="ARBA00008639"/>
    </source>
</evidence>
<dbReference type="Proteomes" id="UP001497392">
    <property type="component" value="Unassembled WGS sequence"/>
</dbReference>
<keyword evidence="4" id="KW-0663">Pyridoxal phosphate</keyword>
<name>A0ABP1FZZ2_9CHLO</name>
<dbReference type="Gene3D" id="3.40.50.1100">
    <property type="match status" value="2"/>
</dbReference>
<comment type="similarity">
    <text evidence="2">Belongs to the ACC deaminase/D-cysteine desulfhydrase family.</text>
</comment>
<dbReference type="InterPro" id="IPR027278">
    <property type="entry name" value="ACCD_DCysDesulf"/>
</dbReference>
<reference evidence="6 7" key="1">
    <citation type="submission" date="2024-06" db="EMBL/GenBank/DDBJ databases">
        <authorList>
            <person name="Kraege A."/>
            <person name="Thomma B."/>
        </authorList>
    </citation>
    <scope>NUCLEOTIDE SEQUENCE [LARGE SCALE GENOMIC DNA]</scope>
</reference>
<dbReference type="PANTHER" id="PTHR43050:SF1">
    <property type="entry name" value="SERINE RACEMASE"/>
    <property type="match status" value="1"/>
</dbReference>